<comment type="similarity">
    <text evidence="1">Belongs to the DeSI family.</text>
</comment>
<proteinExistence type="inferred from homology"/>
<organism evidence="7 8">
    <name type="scientific">Polarella glacialis</name>
    <name type="common">Dinoflagellate</name>
    <dbReference type="NCBI Taxonomy" id="89957"/>
    <lineage>
        <taxon>Eukaryota</taxon>
        <taxon>Sar</taxon>
        <taxon>Alveolata</taxon>
        <taxon>Dinophyceae</taxon>
        <taxon>Suessiales</taxon>
        <taxon>Suessiaceae</taxon>
        <taxon>Polarella</taxon>
    </lineage>
</organism>
<evidence type="ECO:0000256" key="5">
    <source>
        <dbReference type="SAM" id="MobiDB-lite"/>
    </source>
</evidence>
<dbReference type="Gene3D" id="3.90.1720.30">
    <property type="entry name" value="PPPDE domains"/>
    <property type="match status" value="1"/>
</dbReference>
<dbReference type="AlphaFoldDB" id="A0A813G577"/>
<dbReference type="SMART" id="SM01179">
    <property type="entry name" value="DUF862"/>
    <property type="match status" value="1"/>
</dbReference>
<dbReference type="InterPro" id="IPR011990">
    <property type="entry name" value="TPR-like_helical_dom_sf"/>
</dbReference>
<dbReference type="PANTHER" id="PTHR47447">
    <property type="entry name" value="OS03G0856100 PROTEIN"/>
    <property type="match status" value="1"/>
</dbReference>
<dbReference type="PROSITE" id="PS51858">
    <property type="entry name" value="PPPDE"/>
    <property type="match status" value="1"/>
</dbReference>
<keyword evidence="8" id="KW-1185">Reference proteome</keyword>
<name>A0A813G577_POLGL</name>
<keyword evidence="2" id="KW-0645">Protease</keyword>
<dbReference type="Pfam" id="PF05903">
    <property type="entry name" value="Peptidase_C97"/>
    <property type="match status" value="1"/>
</dbReference>
<evidence type="ECO:0000256" key="3">
    <source>
        <dbReference type="ARBA" id="ARBA00022737"/>
    </source>
</evidence>
<reference evidence="7" key="1">
    <citation type="submission" date="2021-02" db="EMBL/GenBank/DDBJ databases">
        <authorList>
            <person name="Dougan E. K."/>
            <person name="Rhodes N."/>
            <person name="Thang M."/>
            <person name="Chan C."/>
        </authorList>
    </citation>
    <scope>NUCLEOTIDE SEQUENCE</scope>
</reference>
<dbReference type="Gene3D" id="1.25.40.10">
    <property type="entry name" value="Tetratricopeptide repeat domain"/>
    <property type="match status" value="3"/>
</dbReference>
<comment type="caution">
    <text evidence="7">The sequence shown here is derived from an EMBL/GenBank/DDBJ whole genome shotgun (WGS) entry which is preliminary data.</text>
</comment>
<dbReference type="InterPro" id="IPR008580">
    <property type="entry name" value="PPPDE_dom"/>
</dbReference>
<feature type="domain" description="PPPDE" evidence="6">
    <location>
        <begin position="55"/>
        <end position="188"/>
    </location>
</feature>
<accession>A0A813G577</accession>
<evidence type="ECO:0000313" key="7">
    <source>
        <dbReference type="EMBL" id="CAE8621460.1"/>
    </source>
</evidence>
<dbReference type="PANTHER" id="PTHR47447:SF17">
    <property type="entry name" value="OS12G0638900 PROTEIN"/>
    <property type="match status" value="1"/>
</dbReference>
<keyword evidence="4" id="KW-0378">Hydrolase</keyword>
<gene>
    <name evidence="7" type="ORF">PGLA1383_LOCUS38979</name>
</gene>
<evidence type="ECO:0000313" key="8">
    <source>
        <dbReference type="Proteomes" id="UP000654075"/>
    </source>
</evidence>
<dbReference type="GO" id="GO:0006508">
    <property type="term" value="P:proteolysis"/>
    <property type="evidence" value="ECO:0007669"/>
    <property type="project" value="UniProtKB-KW"/>
</dbReference>
<dbReference type="Pfam" id="PF01535">
    <property type="entry name" value="PPR"/>
    <property type="match status" value="2"/>
</dbReference>
<dbReference type="OrthoDB" id="412286at2759"/>
<evidence type="ECO:0000256" key="1">
    <source>
        <dbReference type="ARBA" id="ARBA00008140"/>
    </source>
</evidence>
<dbReference type="Proteomes" id="UP000654075">
    <property type="component" value="Unassembled WGS sequence"/>
</dbReference>
<dbReference type="EMBL" id="CAJNNV010027747">
    <property type="protein sequence ID" value="CAE8621460.1"/>
    <property type="molecule type" value="Genomic_DNA"/>
</dbReference>
<sequence>MAAVVHAPGLALPRSGGFLEDTGLEDKHFVKARRCFEEAVPQQAPSRQVTSCFGGQVTVHVYDLVAFARVNGLLASEAYPIAGALHAGIEVYGREWSYGGGQGPGSGVRCEVPKSNARHRYRQSIVLGYTRLSHSEVTLIIGDLLERWDPRDYHWLRRNCLAFANELCARLGVELLPAWIDRLARGAGAVDQGVRQLTEGAQDLANGARGSLAAALAVRQGAGGMALGRRLQVRRFLRVPFQSAHGESRGGSPTGSRGAGSQALSSAKGSTPLAAPSVRRGQTAPHAGSDAAGRRYREEAEGVAGVAGAAGVAWAVSSLARQARWQEAVRSFNAAVASCSRPDIISLNAALSATARATRWEQTLRSFEDLRGSRDALSPRPDIISYTTLLRALSIKKLWASALHWLGAARSDVSKLDIMCYNVAISACQGAGRWEQALGLLADAGAVRLTPDVVSLASVVGAASQGRQWRLAVALLLAPERKDIGSLAALGAAIQSCQARDRRQHPDALAHNMALGACEAGLAWAQALSLLEALQLVYRALGDGWLGPRLDAVSFQVSIAACSDGALWPQALAFLAQMSTFSLQPTAQGHAAAIGALGRARKWECSLSLLEESLLLGAPVADSGRCFNAALAACERGGKWQAAVTLLMRMRSMRVGFTDAEVGSASYNPVISAACRAGQLELAAELYGLGISDGQIWMSPKSQPGKVLDLHFLSADVAKAAVLFELQRSAAQVAVGEMADDLVLIIGQGKGSAAEVGFRVGPAILRLLLYELLPALGPQPVPGNPGRLRVPAASIARWAAARAEPADS</sequence>
<dbReference type="InterPro" id="IPR042266">
    <property type="entry name" value="PPPDE_sf"/>
</dbReference>
<feature type="region of interest" description="Disordered" evidence="5">
    <location>
        <begin position="244"/>
        <end position="296"/>
    </location>
</feature>
<evidence type="ECO:0000256" key="2">
    <source>
        <dbReference type="ARBA" id="ARBA00022670"/>
    </source>
</evidence>
<evidence type="ECO:0000256" key="4">
    <source>
        <dbReference type="ARBA" id="ARBA00022801"/>
    </source>
</evidence>
<keyword evidence="3" id="KW-0677">Repeat</keyword>
<dbReference type="InterPro" id="IPR002885">
    <property type="entry name" value="PPR_rpt"/>
</dbReference>
<evidence type="ECO:0000259" key="6">
    <source>
        <dbReference type="PROSITE" id="PS51858"/>
    </source>
</evidence>
<dbReference type="GO" id="GO:0008233">
    <property type="term" value="F:peptidase activity"/>
    <property type="evidence" value="ECO:0007669"/>
    <property type="project" value="UniProtKB-KW"/>
</dbReference>
<protein>
    <recommendedName>
        <fullName evidence="6">PPPDE domain-containing protein</fullName>
    </recommendedName>
</protein>